<dbReference type="KEGG" id="bpg:Bathy03g00140"/>
<protein>
    <recommendedName>
        <fullName evidence="2">PX domain-containing protein</fullName>
    </recommendedName>
</protein>
<dbReference type="InterPro" id="IPR036871">
    <property type="entry name" value="PX_dom_sf"/>
</dbReference>
<dbReference type="InterPro" id="IPR001683">
    <property type="entry name" value="PX_dom"/>
</dbReference>
<feature type="domain" description="PX" evidence="2">
    <location>
        <begin position="87"/>
        <end position="206"/>
    </location>
</feature>
<dbReference type="PROSITE" id="PS50195">
    <property type="entry name" value="PX"/>
    <property type="match status" value="1"/>
</dbReference>
<evidence type="ECO:0000313" key="4">
    <source>
        <dbReference type="Proteomes" id="UP000198341"/>
    </source>
</evidence>
<gene>
    <name evidence="3" type="ORF">Bathy03g00140</name>
</gene>
<feature type="compositionally biased region" description="Acidic residues" evidence="1">
    <location>
        <begin position="16"/>
        <end position="29"/>
    </location>
</feature>
<feature type="region of interest" description="Disordered" evidence="1">
    <location>
        <begin position="1"/>
        <end position="95"/>
    </location>
</feature>
<evidence type="ECO:0000259" key="2">
    <source>
        <dbReference type="PROSITE" id="PS50195"/>
    </source>
</evidence>
<evidence type="ECO:0000256" key="1">
    <source>
        <dbReference type="SAM" id="MobiDB-lite"/>
    </source>
</evidence>
<dbReference type="PANTHER" id="PTHR10555">
    <property type="entry name" value="SORTING NEXIN"/>
    <property type="match status" value="1"/>
</dbReference>
<dbReference type="Gene3D" id="1.20.1270.60">
    <property type="entry name" value="Arfaptin homology (AH) domain/BAR domain"/>
    <property type="match status" value="1"/>
</dbReference>
<dbReference type="RefSeq" id="XP_007513994.1">
    <property type="nucleotide sequence ID" value="XM_007513932.1"/>
</dbReference>
<sequence>MHSRGNGYHHHNGTYDAEEEDDADSEEAFLSDFEAHVDPGPEPETSSAYVGISVPLHDNNNNNSNEKGKQEEGDEEKEEEKEEEESNRMHVEVGAPERRGEGLNAHIVFGVSYWTTLPTYARKSGLVRRRFSQFNKLYQALVEEVAGVIVPTLPPKTTFPLDDPKSPAIASRATLLRVFIAKISMHPLLSRSKALYDFLDCSKSNTTYNKVKLSTTKDVKKKTTSAISSIFGSVTNVISSINDTIASKTSDGELGGGSHLFDVEGTLREPALHAEVCQYISSLRERTEKMLASAKKVIRHKEKTTEYFSDLSTVFNTMQEHETRGVEIIERISGAAKVNWSTASSSSSRQGICWRKAANTFSRIAQSDDTPETTELKHDRNRLFLEKISGSLQLIMEVVNALAARKKIVDEYNHTLQSIARNQYKISSLGLPDAGPKREEKRRLELKVADYRVKKTTLFKKYETAKANMENELLWFHTELSKSLGSSLRLFVMTQGAEAGELHRSLLQI</sequence>
<proteinExistence type="predicted"/>
<dbReference type="GO" id="GO:0005768">
    <property type="term" value="C:endosome"/>
    <property type="evidence" value="ECO:0007669"/>
    <property type="project" value="TreeGrafter"/>
</dbReference>
<dbReference type="GO" id="GO:0035091">
    <property type="term" value="F:phosphatidylinositol binding"/>
    <property type="evidence" value="ECO:0007669"/>
    <property type="project" value="InterPro"/>
</dbReference>
<dbReference type="STRING" id="41875.K8EBZ9"/>
<dbReference type="GeneID" id="19016552"/>
<dbReference type="InterPro" id="IPR027267">
    <property type="entry name" value="AH/BAR_dom_sf"/>
</dbReference>
<dbReference type="SMART" id="SM00312">
    <property type="entry name" value="PX"/>
    <property type="match status" value="1"/>
</dbReference>
<name>K8EBZ9_9CHLO</name>
<feature type="compositionally biased region" description="Acidic residues" evidence="1">
    <location>
        <begin position="72"/>
        <end position="85"/>
    </location>
</feature>
<dbReference type="EMBL" id="FO082276">
    <property type="protein sequence ID" value="CCO15431.1"/>
    <property type="molecule type" value="Genomic_DNA"/>
</dbReference>
<dbReference type="eggNOG" id="KOG2273">
    <property type="taxonomic scope" value="Eukaryota"/>
</dbReference>
<dbReference type="PANTHER" id="PTHR10555:SF170">
    <property type="entry name" value="FI18122P1"/>
    <property type="match status" value="1"/>
</dbReference>
<dbReference type="Pfam" id="PF00787">
    <property type="entry name" value="PX"/>
    <property type="match status" value="1"/>
</dbReference>
<organism evidence="3 4">
    <name type="scientific">Bathycoccus prasinos</name>
    <dbReference type="NCBI Taxonomy" id="41875"/>
    <lineage>
        <taxon>Eukaryota</taxon>
        <taxon>Viridiplantae</taxon>
        <taxon>Chlorophyta</taxon>
        <taxon>Mamiellophyceae</taxon>
        <taxon>Mamiellales</taxon>
        <taxon>Bathycoccaceae</taxon>
        <taxon>Bathycoccus</taxon>
    </lineage>
</organism>
<keyword evidence="4" id="KW-1185">Reference proteome</keyword>
<feature type="compositionally biased region" description="Basic and acidic residues" evidence="1">
    <location>
        <begin position="86"/>
        <end position="95"/>
    </location>
</feature>
<accession>K8EBZ9</accession>
<dbReference type="Gene3D" id="3.30.1520.10">
    <property type="entry name" value="Phox-like domain"/>
    <property type="match status" value="1"/>
</dbReference>
<reference evidence="3 4" key="1">
    <citation type="submission" date="2011-10" db="EMBL/GenBank/DDBJ databases">
        <authorList>
            <person name="Genoscope - CEA"/>
        </authorList>
    </citation>
    <scope>NUCLEOTIDE SEQUENCE [LARGE SCALE GENOMIC DNA]</scope>
    <source>
        <strain evidence="3 4">RCC 1105</strain>
    </source>
</reference>
<dbReference type="SUPFAM" id="SSF64268">
    <property type="entry name" value="PX domain"/>
    <property type="match status" value="1"/>
</dbReference>
<feature type="compositionally biased region" description="Basic residues" evidence="1">
    <location>
        <begin position="1"/>
        <end position="12"/>
    </location>
</feature>
<dbReference type="AlphaFoldDB" id="K8EBZ9"/>
<evidence type="ECO:0000313" key="3">
    <source>
        <dbReference type="EMBL" id="CCO15431.1"/>
    </source>
</evidence>
<dbReference type="Proteomes" id="UP000198341">
    <property type="component" value="Chromosome 3"/>
</dbReference>
<dbReference type="OrthoDB" id="5227681at2759"/>